<dbReference type="InterPro" id="IPR001128">
    <property type="entry name" value="Cyt_P450"/>
</dbReference>
<gene>
    <name evidence="18" type="ORF">KTT_34090</name>
</gene>
<evidence type="ECO:0000313" key="19">
    <source>
        <dbReference type="Proteomes" id="UP000287352"/>
    </source>
</evidence>
<evidence type="ECO:0000256" key="4">
    <source>
        <dbReference type="ARBA" id="ARBA00022630"/>
    </source>
</evidence>
<dbReference type="Gene3D" id="1.10.630.10">
    <property type="entry name" value="Cytochrome P450"/>
    <property type="match status" value="1"/>
</dbReference>
<evidence type="ECO:0000256" key="12">
    <source>
        <dbReference type="ARBA" id="ARBA00049342"/>
    </source>
</evidence>
<keyword evidence="10 14" id="KW-0408">Iron</keyword>
<dbReference type="Gene3D" id="1.20.990.10">
    <property type="entry name" value="NADPH-cytochrome p450 Reductase, Chain A, domain 3"/>
    <property type="match status" value="1"/>
</dbReference>
<dbReference type="PROSITE" id="PS51384">
    <property type="entry name" value="FAD_FR"/>
    <property type="match status" value="1"/>
</dbReference>
<keyword evidence="19" id="KW-1185">Reference proteome</keyword>
<reference evidence="19" key="1">
    <citation type="submission" date="2018-12" db="EMBL/GenBank/DDBJ databases">
        <title>Tengunoibacter tsumagoiensis gen. nov., sp. nov., Dictyobacter kobayashii sp. nov., D. alpinus sp. nov., and D. joshuensis sp. nov. and description of Dictyobacteraceae fam. nov. within the order Ktedonobacterales isolated from Tengu-no-mugimeshi.</title>
        <authorList>
            <person name="Wang C.M."/>
            <person name="Zheng Y."/>
            <person name="Sakai Y."/>
            <person name="Toyoda A."/>
            <person name="Minakuchi Y."/>
            <person name="Abe K."/>
            <person name="Yokota A."/>
            <person name="Yabe S."/>
        </authorList>
    </citation>
    <scope>NUCLEOTIDE SEQUENCE [LARGE SCALE GENOMIC DNA]</scope>
    <source>
        <strain evidence="19">Uno3</strain>
    </source>
</reference>
<dbReference type="PANTHER" id="PTHR19384:SF17">
    <property type="entry name" value="NADPH--CYTOCHROME P450 REDUCTASE"/>
    <property type="match status" value="1"/>
</dbReference>
<dbReference type="InterPro" id="IPR008254">
    <property type="entry name" value="Flavodoxin/NO_synth"/>
</dbReference>
<keyword evidence="8 14" id="KW-0521">NADP</keyword>
<protein>
    <recommendedName>
        <fullName evidence="14">Bifunctional cytochrome P450/NADPH--P450 reductase</fullName>
    </recommendedName>
    <domain>
        <recommendedName>
            <fullName evidence="14">Cytochrome P450</fullName>
            <ecNumber evidence="14">1.14.14.1</ecNumber>
        </recommendedName>
    </domain>
    <domain>
        <recommendedName>
            <fullName evidence="14">NADPH--cytochrome P450 reductase</fullName>
            <ecNumber evidence="14">1.6.2.4</ecNumber>
        </recommendedName>
    </domain>
</protein>
<evidence type="ECO:0000256" key="13">
    <source>
        <dbReference type="ARBA" id="ARBA00052219"/>
    </source>
</evidence>
<evidence type="ECO:0000256" key="1">
    <source>
        <dbReference type="ARBA" id="ARBA00010018"/>
    </source>
</evidence>
<dbReference type="GO" id="GO:0020037">
    <property type="term" value="F:heme binding"/>
    <property type="evidence" value="ECO:0007669"/>
    <property type="project" value="UniProtKB-UniRule"/>
</dbReference>
<dbReference type="InterPro" id="IPR017927">
    <property type="entry name" value="FAD-bd_FR_type"/>
</dbReference>
<keyword evidence="2 14" id="KW-0813">Transport</keyword>
<dbReference type="AlphaFoldDB" id="A0A402A324"/>
<keyword evidence="4 14" id="KW-0285">Flavoprotein</keyword>
<dbReference type="GO" id="GO:0070330">
    <property type="term" value="F:aromatase activity"/>
    <property type="evidence" value="ECO:0007669"/>
    <property type="project" value="UniProtKB-UniRule"/>
</dbReference>
<evidence type="ECO:0000256" key="3">
    <source>
        <dbReference type="ARBA" id="ARBA00022617"/>
    </source>
</evidence>
<keyword evidence="5 14" id="KW-0288">FMN</keyword>
<dbReference type="CDD" id="cd06206">
    <property type="entry name" value="bifunctional_CYPOR"/>
    <property type="match status" value="1"/>
</dbReference>
<evidence type="ECO:0000256" key="7">
    <source>
        <dbReference type="ARBA" id="ARBA00022827"/>
    </source>
</evidence>
<dbReference type="FunFam" id="3.40.50.80:FF:000001">
    <property type="entry name" value="NADPH--cytochrome P450 reductase 1"/>
    <property type="match status" value="1"/>
</dbReference>
<evidence type="ECO:0000313" key="18">
    <source>
        <dbReference type="EMBL" id="GCE13550.1"/>
    </source>
</evidence>
<comment type="similarity">
    <text evidence="1 14">In the N-terminal section; belongs to the cytochrome P450 family.</text>
</comment>
<keyword evidence="14" id="KW-0249">Electron transport</keyword>
<dbReference type="PIRSF" id="PIRSF000209">
    <property type="entry name" value="Bifunctional_P450_P450R"/>
    <property type="match status" value="1"/>
</dbReference>
<dbReference type="Gene3D" id="3.40.50.360">
    <property type="match status" value="1"/>
</dbReference>
<comment type="catalytic activity">
    <reaction evidence="13">
        <text>hydrogen sulfide + 3 NADP(+) + 3 H2O = sulfite + 3 NADPH + 4 H(+)</text>
        <dbReference type="Rhea" id="RHEA:13801"/>
        <dbReference type="ChEBI" id="CHEBI:15377"/>
        <dbReference type="ChEBI" id="CHEBI:15378"/>
        <dbReference type="ChEBI" id="CHEBI:17359"/>
        <dbReference type="ChEBI" id="CHEBI:29919"/>
        <dbReference type="ChEBI" id="CHEBI:57783"/>
        <dbReference type="ChEBI" id="CHEBI:58349"/>
        <dbReference type="EC" id="1.8.1.2"/>
    </reaction>
</comment>
<dbReference type="InterPro" id="IPR039261">
    <property type="entry name" value="FNR_nucleotide-bd"/>
</dbReference>
<keyword evidence="9 14" id="KW-0560">Oxidoreductase</keyword>
<comment type="catalytic activity">
    <reaction evidence="14">
        <text>an organic molecule + reduced [NADPH--hemoprotein reductase] + O2 = an alcohol + oxidized [NADPH--hemoprotein reductase] + H2O + H(+)</text>
        <dbReference type="Rhea" id="RHEA:17149"/>
        <dbReference type="Rhea" id="RHEA-COMP:11964"/>
        <dbReference type="Rhea" id="RHEA-COMP:11965"/>
        <dbReference type="ChEBI" id="CHEBI:15377"/>
        <dbReference type="ChEBI" id="CHEBI:15378"/>
        <dbReference type="ChEBI" id="CHEBI:15379"/>
        <dbReference type="ChEBI" id="CHEBI:30879"/>
        <dbReference type="ChEBI" id="CHEBI:57618"/>
        <dbReference type="ChEBI" id="CHEBI:58210"/>
        <dbReference type="ChEBI" id="CHEBI:142491"/>
        <dbReference type="EC" id="1.14.14.1"/>
    </reaction>
</comment>
<feature type="binding site" description="axial binding residue" evidence="15">
    <location>
        <position position="419"/>
    </location>
    <ligand>
        <name>heme</name>
        <dbReference type="ChEBI" id="CHEBI:30413"/>
    </ligand>
    <ligandPart>
        <name>Fe</name>
        <dbReference type="ChEBI" id="CHEBI:18248"/>
    </ligandPart>
</feature>
<dbReference type="InterPro" id="IPR001709">
    <property type="entry name" value="Flavoprot_Pyr_Nucl_cyt_Rdtase"/>
</dbReference>
<dbReference type="InterPro" id="IPR017972">
    <property type="entry name" value="Cyt_P450_CS"/>
</dbReference>
<dbReference type="PRINTS" id="PR00369">
    <property type="entry name" value="FLAVODOXIN"/>
</dbReference>
<dbReference type="SUPFAM" id="SSF63380">
    <property type="entry name" value="Riboflavin synthase domain-like"/>
    <property type="match status" value="1"/>
</dbReference>
<evidence type="ECO:0000259" key="16">
    <source>
        <dbReference type="PROSITE" id="PS50902"/>
    </source>
</evidence>
<dbReference type="InterPro" id="IPR001094">
    <property type="entry name" value="Flavdoxin-like"/>
</dbReference>
<dbReference type="InterPro" id="IPR023206">
    <property type="entry name" value="Bifunctional_P450_P450_red"/>
</dbReference>
<dbReference type="EMBL" id="BIFR01000001">
    <property type="protein sequence ID" value="GCE13550.1"/>
    <property type="molecule type" value="Genomic_DNA"/>
</dbReference>
<dbReference type="SUPFAM" id="SSF48264">
    <property type="entry name" value="Cytochrome P450"/>
    <property type="match status" value="1"/>
</dbReference>
<dbReference type="SUPFAM" id="SSF52343">
    <property type="entry name" value="Ferredoxin reductase-like, C-terminal NADP-linked domain"/>
    <property type="match status" value="1"/>
</dbReference>
<comment type="cofactor">
    <cofactor evidence="14">
        <name>FAD</name>
        <dbReference type="ChEBI" id="CHEBI:57692"/>
    </cofactor>
    <cofactor evidence="14">
        <name>FMN</name>
        <dbReference type="ChEBI" id="CHEBI:58210"/>
    </cofactor>
</comment>
<dbReference type="PROSITE" id="PS00086">
    <property type="entry name" value="CYTOCHROME_P450"/>
    <property type="match status" value="1"/>
</dbReference>
<name>A0A402A324_9CHLR</name>
<evidence type="ECO:0000256" key="2">
    <source>
        <dbReference type="ARBA" id="ARBA00022448"/>
    </source>
</evidence>
<dbReference type="InterPro" id="IPR036396">
    <property type="entry name" value="Cyt_P450_sf"/>
</dbReference>
<dbReference type="GO" id="GO:0004783">
    <property type="term" value="F:sulfite reductase (NADPH) activity"/>
    <property type="evidence" value="ECO:0007669"/>
    <property type="project" value="UniProtKB-EC"/>
</dbReference>
<dbReference type="Proteomes" id="UP000287352">
    <property type="component" value="Unassembled WGS sequence"/>
</dbReference>
<dbReference type="InterPro" id="IPR029039">
    <property type="entry name" value="Flavoprotein-like_sf"/>
</dbReference>
<comment type="caution">
    <text evidence="18">The sequence shown here is derived from an EMBL/GenBank/DDBJ whole genome shotgun (WGS) entry which is preliminary data.</text>
</comment>
<dbReference type="OrthoDB" id="140159at2"/>
<dbReference type="Gene3D" id="3.40.50.80">
    <property type="entry name" value="Nucleotide-binding domain of ferredoxin-NADP reductase (FNR) module"/>
    <property type="match status" value="1"/>
</dbReference>
<keyword evidence="11 14" id="KW-0503">Monooxygenase</keyword>
<dbReference type="PANTHER" id="PTHR19384">
    <property type="entry name" value="NITRIC OXIDE SYNTHASE-RELATED"/>
    <property type="match status" value="1"/>
</dbReference>
<comment type="cofactor">
    <cofactor evidence="14 15">
        <name>heme</name>
        <dbReference type="ChEBI" id="CHEBI:30413"/>
    </cofactor>
</comment>
<dbReference type="SUPFAM" id="SSF52218">
    <property type="entry name" value="Flavoproteins"/>
    <property type="match status" value="1"/>
</dbReference>
<feature type="domain" description="Flavodoxin-like" evidence="16">
    <location>
        <begin position="507"/>
        <end position="648"/>
    </location>
</feature>
<dbReference type="GO" id="GO:0003958">
    <property type="term" value="F:NADPH-hemoprotein reductase activity"/>
    <property type="evidence" value="ECO:0007669"/>
    <property type="project" value="UniProtKB-UniRule"/>
</dbReference>
<evidence type="ECO:0000256" key="10">
    <source>
        <dbReference type="ARBA" id="ARBA00023004"/>
    </source>
</evidence>
<dbReference type="Pfam" id="PF00067">
    <property type="entry name" value="p450"/>
    <property type="match status" value="1"/>
</dbReference>
<dbReference type="GO" id="GO:0010181">
    <property type="term" value="F:FMN binding"/>
    <property type="evidence" value="ECO:0007669"/>
    <property type="project" value="UniProtKB-UniRule"/>
</dbReference>
<dbReference type="CDD" id="cd11068">
    <property type="entry name" value="CYP120A1"/>
    <property type="match status" value="1"/>
</dbReference>
<dbReference type="PROSITE" id="PS50902">
    <property type="entry name" value="FLAVODOXIN_LIKE"/>
    <property type="match status" value="1"/>
</dbReference>
<dbReference type="GO" id="GO:0005506">
    <property type="term" value="F:iron ion binding"/>
    <property type="evidence" value="ECO:0007669"/>
    <property type="project" value="UniProtKB-UniRule"/>
</dbReference>
<keyword evidence="6 14" id="KW-0479">Metal-binding</keyword>
<keyword evidence="7 14" id="KW-0274">FAD</keyword>
<organism evidence="18 19">
    <name type="scientific">Tengunoibacter tsumagoiensis</name>
    <dbReference type="NCBI Taxonomy" id="2014871"/>
    <lineage>
        <taxon>Bacteria</taxon>
        <taxon>Bacillati</taxon>
        <taxon>Chloroflexota</taxon>
        <taxon>Ktedonobacteria</taxon>
        <taxon>Ktedonobacterales</taxon>
        <taxon>Dictyobacteraceae</taxon>
        <taxon>Tengunoibacter</taxon>
    </lineage>
</organism>
<keyword evidence="3 14" id="KW-0349">Heme</keyword>
<feature type="domain" description="FAD-binding FR-type" evidence="17">
    <location>
        <begin position="687"/>
        <end position="926"/>
    </location>
</feature>
<dbReference type="InterPro" id="IPR023173">
    <property type="entry name" value="NADPH_Cyt_P450_Rdtase_alpha"/>
</dbReference>
<dbReference type="EC" id="1.14.14.1" evidence="14"/>
<dbReference type="InterPro" id="IPR003097">
    <property type="entry name" value="CysJ-like_FAD-binding"/>
</dbReference>
<dbReference type="InterPro" id="IPR017938">
    <property type="entry name" value="Riboflavin_synthase-like_b-brl"/>
</dbReference>
<dbReference type="GO" id="GO:0005829">
    <property type="term" value="C:cytosol"/>
    <property type="evidence" value="ECO:0007669"/>
    <property type="project" value="TreeGrafter"/>
</dbReference>
<dbReference type="Gene3D" id="2.40.30.10">
    <property type="entry name" value="Translation factors"/>
    <property type="match status" value="1"/>
</dbReference>
<evidence type="ECO:0000256" key="6">
    <source>
        <dbReference type="ARBA" id="ARBA00022723"/>
    </source>
</evidence>
<dbReference type="Pfam" id="PF00258">
    <property type="entry name" value="Flavodoxin_1"/>
    <property type="match status" value="1"/>
</dbReference>
<accession>A0A402A324</accession>
<evidence type="ECO:0000256" key="14">
    <source>
        <dbReference type="PIRNR" id="PIRNR000209"/>
    </source>
</evidence>
<evidence type="ECO:0000256" key="15">
    <source>
        <dbReference type="PIRSR" id="PIRSR000209-1"/>
    </source>
</evidence>
<dbReference type="Pfam" id="PF00175">
    <property type="entry name" value="NAD_binding_1"/>
    <property type="match status" value="1"/>
</dbReference>
<sequence length="1084" mass="121703">MATHSVSDHTNRTKRALPQPPAKFLVGNLFDVSGDHVQNFMKLAREYGPIYQLDLPGRQLVVVSGFDLVDELSDETRFDKKVWTPLRNIRSFAGDGLFTAETKETNWRKAHNILLPNFSLKAMQGYFPMMLDIAEQMLGKWERLNPEEEIDVPDNMTRLTLDTIGLCGFDYRFNSFYRENAHPFVNSMVNALGEVMESGERLPIQNKLMVHKQRQLHYDIEYMNTIADQIIQERKKSNQSSAGKKDLLSYMLTGVDKETGEKLDDVNIRYQMITFLIAGHETTSGLLSFATYFLLNNPAVLAKAYEEVDRVLGPDPTVAPTFAQVNRLKYISQILKETLRLWPTAPMFSVYPYEPTTIADTYTVDAARDWAVLIPMLHRDKSIWGEDSERFNPDHFTVEAEQNRPANAYKPFGNGQRACIGRQFAMQEATLVLGMMLQRFKLIDHTNYQLKIKETLTLKPENFFIRVAPRTDADRNLSSFVPKIVTGTEQAPRAERPTSVNQHNTPLLVLFGSNLGSAEDIAHTIAEDGEAYGFAATVAPLDEYTNKLPTDGAVVVVTASYNGTPPDNAEQFCTWVKSPDLAPDAFKGVKFAVFGCGNREWASTFQAIPRLIDSQLEQHGAERIYQRGEGDASDDFDSDFQNWYQPLWQTVAERLEIDLGETSVQTPQYEVELLTGEKPLNPFVASFGAQAMKVVENRELQQTDESGRSTRHIVVALPEGVSYRAGDHLGIIGSNSQALVKRVAARFNFDAESKIRLTQSGTRKTHLPIDQPILVFDLLTDYVELQDVATRSQIKVLADHTECPPDKRKLLALCSDDEPGIARYREEIMGKRKSLIDLLEELPACELPFNVYLQLLSPIRPRYYSISSSPMRGADTCSITVAVVNSPARSGHGTFEGLCSTYLAQQGEGSVIYGYVRDTGSSFRLVEDARTPLIMVGPGTGLAPFRGFLQERATLKAAGKEVGPSLLFFGCRHPQHDYLYEGELKDFEQQGITTVVTAFSRWDGCGKTYVQDNLRQHKDQVWQLLENGGVFYICGDAGAMAPAVRQTLAEIYREQTGSSAEAAEQWLTELTAQQRYLVDVWASN</sequence>
<dbReference type="EC" id="1.6.2.4" evidence="14"/>
<evidence type="ECO:0000256" key="11">
    <source>
        <dbReference type="ARBA" id="ARBA00023033"/>
    </source>
</evidence>
<dbReference type="FunFam" id="1.10.630.10:FF:000040">
    <property type="entry name" value="Bifunctional cytochrome P450/NADPH--P450 reductase"/>
    <property type="match status" value="1"/>
</dbReference>
<evidence type="ECO:0000259" key="17">
    <source>
        <dbReference type="PROSITE" id="PS51384"/>
    </source>
</evidence>
<dbReference type="Pfam" id="PF00667">
    <property type="entry name" value="FAD_binding_1"/>
    <property type="match status" value="1"/>
</dbReference>
<dbReference type="GO" id="GO:0050660">
    <property type="term" value="F:flavin adenine dinucleotide binding"/>
    <property type="evidence" value="ECO:0007669"/>
    <property type="project" value="TreeGrafter"/>
</dbReference>
<dbReference type="RefSeq" id="WP_126581066.1">
    <property type="nucleotide sequence ID" value="NZ_BIFR01000001.1"/>
</dbReference>
<dbReference type="PRINTS" id="PR00371">
    <property type="entry name" value="FPNCR"/>
</dbReference>
<evidence type="ECO:0000256" key="9">
    <source>
        <dbReference type="ARBA" id="ARBA00023002"/>
    </source>
</evidence>
<evidence type="ECO:0000256" key="5">
    <source>
        <dbReference type="ARBA" id="ARBA00022643"/>
    </source>
</evidence>
<dbReference type="InterPro" id="IPR001433">
    <property type="entry name" value="OxRdtase_FAD/NAD-bd"/>
</dbReference>
<comment type="catalytic activity">
    <reaction evidence="12 14">
        <text>2 oxidized [cytochrome P450] + NADPH = 2 reduced [cytochrome P450] + NADP(+) + H(+)</text>
        <dbReference type="Rhea" id="RHEA:24040"/>
        <dbReference type="Rhea" id="RHEA-COMP:14627"/>
        <dbReference type="Rhea" id="RHEA-COMP:14628"/>
        <dbReference type="ChEBI" id="CHEBI:15378"/>
        <dbReference type="ChEBI" id="CHEBI:55376"/>
        <dbReference type="ChEBI" id="CHEBI:57783"/>
        <dbReference type="ChEBI" id="CHEBI:58349"/>
        <dbReference type="ChEBI" id="CHEBI:60344"/>
        <dbReference type="EC" id="1.6.2.4"/>
    </reaction>
</comment>
<proteinExistence type="inferred from homology"/>
<evidence type="ECO:0000256" key="8">
    <source>
        <dbReference type="ARBA" id="ARBA00022857"/>
    </source>
</evidence>